<proteinExistence type="predicted"/>
<dbReference type="EMBL" id="JAMKPW020000001">
    <property type="protein sequence ID" value="KAK8221879.1"/>
    <property type="molecule type" value="Genomic_DNA"/>
</dbReference>
<gene>
    <name evidence="1" type="ORF">M8818_000044</name>
</gene>
<sequence length="634" mass="71114">MDFPGQKEDGFKWFGEGFEGFPKRLPEDCVEYVIYVIDEKLNSQNAIRTSLRNIQKAADDLTKKLLKGYVWQREGFKLELNDDRVTSDGATASGGKKIGDGSPPCLKGRTNFGDSVADEWVIVYLLRELSKQFSDVWVRVYDTDGEFLLIEAANALPKWLNPEIAENRVWINNGQIKIIPLAQESAISPQSLSTSQALQALSKSPQALLISDDIEKEAFYRLRDYPSAITTTFHNALITIPRRLAYVLHENPSYISPAIEAFYLRDPISVKPLATKDTNNLNFPPEDFVTVSTKFNKAGYAQLRSQEFDPPPSWTSVVPRMRDPKAVMGMKVACGFEMLVQDPQNQDKRTVREIKLLLEDVEEDEPALPSDEELASWPQTQDDEGWLDINYEEFEKELAGGNRGAKGKEKAADDGFGDASAQANLRKMVERFEGFLNDDKAGVEGAEDLEDMDFDDEESTASSEPDSEGEDKDGSFSEEEFQRAMREMMGMPPDEVEKSGLLDEARKLALEMEESDEEERDEDEEMKNIMEIYEKELKGHGALNLDPKDRDTVKDGIAEQTLKGMKGAKKVEVEEDDSDEDDQGVNDIDVDLLKNMLEAFKGQGGMAGPAGNLMRQLGINMPRDEGEPSSRKGK</sequence>
<evidence type="ECO:0000313" key="1">
    <source>
        <dbReference type="EMBL" id="KAK8221879.1"/>
    </source>
</evidence>
<accession>A0ACC3SQ17</accession>
<dbReference type="Proteomes" id="UP001320706">
    <property type="component" value="Unassembled WGS sequence"/>
</dbReference>
<comment type="caution">
    <text evidence="1">The sequence shown here is derived from an EMBL/GenBank/DDBJ whole genome shotgun (WGS) entry which is preliminary data.</text>
</comment>
<name>A0ACC3SQ17_9PEZI</name>
<organism evidence="1 2">
    <name type="scientific">Zalaria obscura</name>
    <dbReference type="NCBI Taxonomy" id="2024903"/>
    <lineage>
        <taxon>Eukaryota</taxon>
        <taxon>Fungi</taxon>
        <taxon>Dikarya</taxon>
        <taxon>Ascomycota</taxon>
        <taxon>Pezizomycotina</taxon>
        <taxon>Dothideomycetes</taxon>
        <taxon>Dothideomycetidae</taxon>
        <taxon>Dothideales</taxon>
        <taxon>Zalariaceae</taxon>
        <taxon>Zalaria</taxon>
    </lineage>
</organism>
<protein>
    <submittedName>
        <fullName evidence="1">Uncharacterized protein</fullName>
    </submittedName>
</protein>
<reference evidence="1" key="1">
    <citation type="submission" date="2024-02" db="EMBL/GenBank/DDBJ databases">
        <title>Metagenome Assembled Genome of Zalaria obscura JY119.</title>
        <authorList>
            <person name="Vighnesh L."/>
            <person name="Jagadeeshwari U."/>
            <person name="Venkata Ramana C."/>
            <person name="Sasikala C."/>
        </authorList>
    </citation>
    <scope>NUCLEOTIDE SEQUENCE</scope>
    <source>
        <strain evidence="1">JY119</strain>
    </source>
</reference>
<evidence type="ECO:0000313" key="2">
    <source>
        <dbReference type="Proteomes" id="UP001320706"/>
    </source>
</evidence>
<keyword evidence="2" id="KW-1185">Reference proteome</keyword>